<dbReference type="Gene3D" id="1.10.1410.10">
    <property type="match status" value="1"/>
</dbReference>
<proteinExistence type="predicted"/>
<dbReference type="GO" id="GO:0050265">
    <property type="term" value="F:RNA uridylyltransferase activity"/>
    <property type="evidence" value="ECO:0007669"/>
    <property type="project" value="TreeGrafter"/>
</dbReference>
<dbReference type="InterPro" id="IPR043519">
    <property type="entry name" value="NT_sf"/>
</dbReference>
<evidence type="ECO:0000313" key="2">
    <source>
        <dbReference type="EMBL" id="TYI05713.1"/>
    </source>
</evidence>
<dbReference type="SUPFAM" id="SSF81631">
    <property type="entry name" value="PAP/OAS1 substrate-binding domain"/>
    <property type="match status" value="1"/>
</dbReference>
<evidence type="ECO:0000313" key="3">
    <source>
        <dbReference type="Proteomes" id="UP000322667"/>
    </source>
</evidence>
<dbReference type="PANTHER" id="PTHR12271">
    <property type="entry name" value="POLY A POLYMERASE CID PAP -RELATED"/>
    <property type="match status" value="1"/>
</dbReference>
<dbReference type="Gene3D" id="3.30.460.10">
    <property type="entry name" value="Beta Polymerase, domain 2"/>
    <property type="match status" value="1"/>
</dbReference>
<keyword evidence="3" id="KW-1185">Reference proteome</keyword>
<dbReference type="EMBL" id="CM017619">
    <property type="protein sequence ID" value="TYI05713.1"/>
    <property type="molecule type" value="Genomic_DNA"/>
</dbReference>
<dbReference type="Pfam" id="PF22600">
    <property type="entry name" value="MTPAP-like_central"/>
    <property type="match status" value="1"/>
</dbReference>
<name>A0A5D2NQQ1_GOSTO</name>
<dbReference type="AlphaFoldDB" id="A0A5D2NQQ1"/>
<reference evidence="2 3" key="1">
    <citation type="submission" date="2019-07" db="EMBL/GenBank/DDBJ databases">
        <title>WGS assembly of Gossypium tomentosum.</title>
        <authorList>
            <person name="Chen Z.J."/>
            <person name="Sreedasyam A."/>
            <person name="Ando A."/>
            <person name="Song Q."/>
            <person name="De L."/>
            <person name="Hulse-Kemp A."/>
            <person name="Ding M."/>
            <person name="Ye W."/>
            <person name="Kirkbride R."/>
            <person name="Jenkins J."/>
            <person name="Plott C."/>
            <person name="Lovell J."/>
            <person name="Lin Y.-M."/>
            <person name="Vaughn R."/>
            <person name="Liu B."/>
            <person name="Li W."/>
            <person name="Simpson S."/>
            <person name="Scheffler B."/>
            <person name="Saski C."/>
            <person name="Grover C."/>
            <person name="Hu G."/>
            <person name="Conover J."/>
            <person name="Carlson J."/>
            <person name="Shu S."/>
            <person name="Boston L."/>
            <person name="Williams M."/>
            <person name="Peterson D."/>
            <person name="Mcgee K."/>
            <person name="Jones D."/>
            <person name="Wendel J."/>
            <person name="Stelly D."/>
            <person name="Grimwood J."/>
            <person name="Schmutz J."/>
        </authorList>
    </citation>
    <scope>NUCLEOTIDE SEQUENCE [LARGE SCALE GENOMIC DNA]</scope>
    <source>
        <strain evidence="2">7179.01</strain>
    </source>
</reference>
<organism evidence="2 3">
    <name type="scientific">Gossypium tomentosum</name>
    <name type="common">Hawaiian cotton</name>
    <name type="synonym">Gossypium sandvicense</name>
    <dbReference type="NCBI Taxonomy" id="34277"/>
    <lineage>
        <taxon>Eukaryota</taxon>
        <taxon>Viridiplantae</taxon>
        <taxon>Streptophyta</taxon>
        <taxon>Embryophyta</taxon>
        <taxon>Tracheophyta</taxon>
        <taxon>Spermatophyta</taxon>
        <taxon>Magnoliopsida</taxon>
        <taxon>eudicotyledons</taxon>
        <taxon>Gunneridae</taxon>
        <taxon>Pentapetalae</taxon>
        <taxon>rosids</taxon>
        <taxon>malvids</taxon>
        <taxon>Malvales</taxon>
        <taxon>Malvaceae</taxon>
        <taxon>Malvoideae</taxon>
        <taxon>Gossypium</taxon>
    </lineage>
</organism>
<gene>
    <name evidence="2" type="ORF">ES332_A10G108400v1</name>
</gene>
<dbReference type="CDD" id="cd05402">
    <property type="entry name" value="NT_PAP_TUTase"/>
    <property type="match status" value="1"/>
</dbReference>
<feature type="domain" description="Poly(A) RNA polymerase mitochondrial-like central palm" evidence="1">
    <location>
        <begin position="4"/>
        <end position="60"/>
    </location>
</feature>
<dbReference type="PANTHER" id="PTHR12271:SF40">
    <property type="entry name" value="POLY(A) RNA POLYMERASE GLD2"/>
    <property type="match status" value="1"/>
</dbReference>
<dbReference type="SUPFAM" id="SSF81301">
    <property type="entry name" value="Nucleotidyltransferase"/>
    <property type="match status" value="1"/>
</dbReference>
<evidence type="ECO:0000259" key="1">
    <source>
        <dbReference type="Pfam" id="PF22600"/>
    </source>
</evidence>
<dbReference type="Proteomes" id="UP000322667">
    <property type="component" value="Chromosome A10"/>
</dbReference>
<dbReference type="GO" id="GO:0031123">
    <property type="term" value="P:RNA 3'-end processing"/>
    <property type="evidence" value="ECO:0007669"/>
    <property type="project" value="TreeGrafter"/>
</dbReference>
<protein>
    <recommendedName>
        <fullName evidence="1">Poly(A) RNA polymerase mitochondrial-like central palm domain-containing protein</fullName>
    </recommendedName>
</protein>
<dbReference type="InterPro" id="IPR054708">
    <property type="entry name" value="MTPAP-like_central"/>
</dbReference>
<accession>A0A5D2NQQ1</accession>
<sequence length="114" mass="13076">MTLLFSHLHQFSKTKSLTQALTRAKIPIVKLMNPVTGISCDICVNNVFAIVNTRLLRDYAKIDVRLRQLAFIMKHWAKSRGVNATYQRTLSSCAYVLMCIHFLQQRRPAILPCL</sequence>